<accession>A0A9X4LCR0</accession>
<dbReference type="Proteomes" id="UP001152302">
    <property type="component" value="Unassembled WGS sequence"/>
</dbReference>
<proteinExistence type="predicted"/>
<dbReference type="RefSeq" id="WP_277582547.1">
    <property type="nucleotide sequence ID" value="NZ_JAMBPV010000019.1"/>
</dbReference>
<gene>
    <name evidence="1" type="ORF">M4L21_15770</name>
</gene>
<evidence type="ECO:0000313" key="1">
    <source>
        <dbReference type="EMBL" id="MDG0860748.1"/>
    </source>
</evidence>
<evidence type="ECO:0000313" key="2">
    <source>
        <dbReference type="Proteomes" id="UP001152302"/>
    </source>
</evidence>
<protein>
    <submittedName>
        <fullName evidence="1">Cyclic lactone autoinducer peptide</fullName>
    </submittedName>
</protein>
<reference evidence="1" key="1">
    <citation type="submission" date="2022-05" db="EMBL/GenBank/DDBJ databases">
        <title>Comparative genomics of Staphylococcus equorum isolates.</title>
        <authorList>
            <person name="Luelf R.H."/>
        </authorList>
    </citation>
    <scope>NUCLEOTIDE SEQUENCE</scope>
    <source>
        <strain evidence="1">TMW 2.2343</strain>
    </source>
</reference>
<dbReference type="AlphaFoldDB" id="A0A9X4LCR0"/>
<dbReference type="NCBIfam" id="TIGR04223">
    <property type="entry name" value="quorum_AgrD"/>
    <property type="match status" value="1"/>
</dbReference>
<comment type="caution">
    <text evidence="1">The sequence shown here is derived from an EMBL/GenBank/DDBJ whole genome shotgun (WGS) entry which is preliminary data.</text>
</comment>
<organism evidence="1 2">
    <name type="scientific">Staphylococcus equorum</name>
    <dbReference type="NCBI Taxonomy" id="246432"/>
    <lineage>
        <taxon>Bacteria</taxon>
        <taxon>Bacillati</taxon>
        <taxon>Bacillota</taxon>
        <taxon>Bacilli</taxon>
        <taxon>Bacillales</taxon>
        <taxon>Staphylococcaceae</taxon>
        <taxon>Staphylococcus</taxon>
    </lineage>
</organism>
<dbReference type="SMART" id="SM00794">
    <property type="entry name" value="AgrD"/>
    <property type="match status" value="1"/>
</dbReference>
<name>A0A9X4LCR0_9STAP</name>
<dbReference type="EMBL" id="JAMBPX010000018">
    <property type="protein sequence ID" value="MDG0860748.1"/>
    <property type="molecule type" value="Genomic_DNA"/>
</dbReference>
<sequence length="45" mass="5149">MHIFESIFSLIAKFFSTLGAVAGVRPCYGYFDETEVPKEITKLYE</sequence>
<dbReference type="InterPro" id="IPR009229">
    <property type="entry name" value="AgrD"/>
</dbReference>
<dbReference type="Pfam" id="PF05931">
    <property type="entry name" value="AgrD"/>
    <property type="match status" value="1"/>
</dbReference>